<reference evidence="2 3" key="1">
    <citation type="journal article" date="2020" name="Phytopathology">
        <title>Genome Sequence Resources of Colletotrichum truncatum, C. plurivorum, C. musicola, and C. sojae: Four Species Pathogenic to Soybean (Glycine max).</title>
        <authorList>
            <person name="Rogerio F."/>
            <person name="Boufleur T.R."/>
            <person name="Ciampi-Guillardi M."/>
            <person name="Sukno S.A."/>
            <person name="Thon M.R."/>
            <person name="Massola Junior N.S."/>
            <person name="Baroncelli R."/>
        </authorList>
    </citation>
    <scope>NUCLEOTIDE SEQUENCE [LARGE SCALE GENOMIC DNA]</scope>
    <source>
        <strain evidence="2 3">LFN0009</strain>
    </source>
</reference>
<keyword evidence="3" id="KW-1185">Reference proteome</keyword>
<feature type="region of interest" description="Disordered" evidence="1">
    <location>
        <begin position="78"/>
        <end position="131"/>
    </location>
</feature>
<name>A0A8H6MUI1_9PEZI</name>
<dbReference type="AlphaFoldDB" id="A0A8H6MUI1"/>
<evidence type="ECO:0000313" key="3">
    <source>
        <dbReference type="Proteomes" id="UP000652219"/>
    </source>
</evidence>
<evidence type="ECO:0000313" key="2">
    <source>
        <dbReference type="EMBL" id="KAF6809477.1"/>
    </source>
</evidence>
<accession>A0A8H6MUI1</accession>
<evidence type="ECO:0000256" key="1">
    <source>
        <dbReference type="SAM" id="MobiDB-lite"/>
    </source>
</evidence>
<gene>
    <name evidence="2" type="ORF">CSOJ01_06870</name>
</gene>
<protein>
    <submittedName>
        <fullName evidence="2">Uncharacterized protein</fullName>
    </submittedName>
</protein>
<dbReference type="Proteomes" id="UP000652219">
    <property type="component" value="Unassembled WGS sequence"/>
</dbReference>
<organism evidence="2 3">
    <name type="scientific">Colletotrichum sojae</name>
    <dbReference type="NCBI Taxonomy" id="2175907"/>
    <lineage>
        <taxon>Eukaryota</taxon>
        <taxon>Fungi</taxon>
        <taxon>Dikarya</taxon>
        <taxon>Ascomycota</taxon>
        <taxon>Pezizomycotina</taxon>
        <taxon>Sordariomycetes</taxon>
        <taxon>Hypocreomycetidae</taxon>
        <taxon>Glomerellales</taxon>
        <taxon>Glomerellaceae</taxon>
        <taxon>Colletotrichum</taxon>
        <taxon>Colletotrichum orchidearum species complex</taxon>
    </lineage>
</organism>
<comment type="caution">
    <text evidence="2">The sequence shown here is derived from an EMBL/GenBank/DDBJ whole genome shotgun (WGS) entry which is preliminary data.</text>
</comment>
<sequence length="248" mass="26529">MSWRWPGGERTQTQDWVDWTGTVCNTTDRTSAGMGLRWHLVEQEDAMHKKPGGGTDGDDVHGLRRARGECRTAIRMGVAASSGIKRHQGPSKGGGDAVDNAGPGPEEGGEHGRHRRLRNIPLKGQPCPGGRRGLKVMRREMWISTPLFSPPGALLRLGASGLASAVASMLVVRILAPSVAPENGWNDLMRTARALADLGGYGTSARWMGNDATSERWTTKICTGRIDVMTPSTTPPADLAANTLISST</sequence>
<dbReference type="EMBL" id="WIGN01000100">
    <property type="protein sequence ID" value="KAF6809477.1"/>
    <property type="molecule type" value="Genomic_DNA"/>
</dbReference>
<proteinExistence type="predicted"/>